<gene>
    <name evidence="2" type="ORF">LITE_LOCUS12298</name>
</gene>
<reference evidence="2" key="1">
    <citation type="submission" date="2022-08" db="EMBL/GenBank/DDBJ databases">
        <authorList>
            <person name="Gutierrez-Valencia J."/>
        </authorList>
    </citation>
    <scope>NUCLEOTIDE SEQUENCE</scope>
</reference>
<feature type="transmembrane region" description="Helical" evidence="1">
    <location>
        <begin position="12"/>
        <end position="38"/>
    </location>
</feature>
<dbReference type="Proteomes" id="UP001154282">
    <property type="component" value="Unassembled WGS sequence"/>
</dbReference>
<name>A0AAV0J680_9ROSI</name>
<evidence type="ECO:0000313" key="2">
    <source>
        <dbReference type="EMBL" id="CAI0404036.1"/>
    </source>
</evidence>
<comment type="caution">
    <text evidence="2">The sequence shown here is derived from an EMBL/GenBank/DDBJ whole genome shotgun (WGS) entry which is preliminary data.</text>
</comment>
<accession>A0AAV0J680</accession>
<dbReference type="AlphaFoldDB" id="A0AAV0J680"/>
<protein>
    <recommendedName>
        <fullName evidence="4">NADH dehydrogenase subunit 4</fullName>
    </recommendedName>
</protein>
<keyword evidence="3" id="KW-1185">Reference proteome</keyword>
<keyword evidence="1" id="KW-1133">Transmembrane helix</keyword>
<organism evidence="2 3">
    <name type="scientific">Linum tenue</name>
    <dbReference type="NCBI Taxonomy" id="586396"/>
    <lineage>
        <taxon>Eukaryota</taxon>
        <taxon>Viridiplantae</taxon>
        <taxon>Streptophyta</taxon>
        <taxon>Embryophyta</taxon>
        <taxon>Tracheophyta</taxon>
        <taxon>Spermatophyta</taxon>
        <taxon>Magnoliopsida</taxon>
        <taxon>eudicotyledons</taxon>
        <taxon>Gunneridae</taxon>
        <taxon>Pentapetalae</taxon>
        <taxon>rosids</taxon>
        <taxon>fabids</taxon>
        <taxon>Malpighiales</taxon>
        <taxon>Linaceae</taxon>
        <taxon>Linum</taxon>
    </lineage>
</organism>
<keyword evidence="1" id="KW-0812">Transmembrane</keyword>
<keyword evidence="1" id="KW-0472">Membrane</keyword>
<evidence type="ECO:0008006" key="4">
    <source>
        <dbReference type="Google" id="ProtNLM"/>
    </source>
</evidence>
<evidence type="ECO:0000256" key="1">
    <source>
        <dbReference type="SAM" id="Phobius"/>
    </source>
</evidence>
<proteinExistence type="predicted"/>
<sequence>MELPGLAYDPMCMTILVLLPIVVSFFPVVCLIMIIGLIKSLEWLSNKLCVSESVFYIHCLLVYEISSNSLIHKMQMMIYSNRSLSS</sequence>
<dbReference type="EMBL" id="CAMGYJ010000004">
    <property type="protein sequence ID" value="CAI0404036.1"/>
    <property type="molecule type" value="Genomic_DNA"/>
</dbReference>
<evidence type="ECO:0000313" key="3">
    <source>
        <dbReference type="Proteomes" id="UP001154282"/>
    </source>
</evidence>